<accession>A0A0F9IWG8</accession>
<dbReference type="EMBL" id="LAZR01011452">
    <property type="protein sequence ID" value="KKM61613.1"/>
    <property type="molecule type" value="Genomic_DNA"/>
</dbReference>
<evidence type="ECO:0000313" key="1">
    <source>
        <dbReference type="EMBL" id="KKM61613.1"/>
    </source>
</evidence>
<gene>
    <name evidence="1" type="ORF">LCGC14_1529990</name>
</gene>
<dbReference type="AlphaFoldDB" id="A0A0F9IWG8"/>
<organism evidence="1">
    <name type="scientific">marine sediment metagenome</name>
    <dbReference type="NCBI Taxonomy" id="412755"/>
    <lineage>
        <taxon>unclassified sequences</taxon>
        <taxon>metagenomes</taxon>
        <taxon>ecological metagenomes</taxon>
    </lineage>
</organism>
<reference evidence="1" key="1">
    <citation type="journal article" date="2015" name="Nature">
        <title>Complex archaea that bridge the gap between prokaryotes and eukaryotes.</title>
        <authorList>
            <person name="Spang A."/>
            <person name="Saw J.H."/>
            <person name="Jorgensen S.L."/>
            <person name="Zaremba-Niedzwiedzka K."/>
            <person name="Martijn J."/>
            <person name="Lind A.E."/>
            <person name="van Eijk R."/>
            <person name="Schleper C."/>
            <person name="Guy L."/>
            <person name="Ettema T.J."/>
        </authorList>
    </citation>
    <scope>NUCLEOTIDE SEQUENCE</scope>
</reference>
<comment type="caution">
    <text evidence="1">The sequence shown here is derived from an EMBL/GenBank/DDBJ whole genome shotgun (WGS) entry which is preliminary data.</text>
</comment>
<sequence>MKSHSSALSNSILLLCSSSLVLSALAQAQDEHVAKSGLEVIEVYAQKRAQAIEDVSIAISQVKGDSLKNQHYKDSTELSV</sequence>
<proteinExistence type="predicted"/>
<name>A0A0F9IWG8_9ZZZZ</name>
<protein>
    <submittedName>
        <fullName evidence="1">Uncharacterized protein</fullName>
    </submittedName>
</protein>
<feature type="non-terminal residue" evidence="1">
    <location>
        <position position="80"/>
    </location>
</feature>